<proteinExistence type="predicted"/>
<dbReference type="AlphaFoldDB" id="A0A0A9A838"/>
<name>A0A0A9A838_ARUDO</name>
<sequence length="46" mass="5391">MASIVATRLTINSFWKCCWHITCLRCPQFCTCYDSHSVICWQHISP</sequence>
<reference evidence="1" key="2">
    <citation type="journal article" date="2015" name="Data Brief">
        <title>Shoot transcriptome of the giant reed, Arundo donax.</title>
        <authorList>
            <person name="Barrero R.A."/>
            <person name="Guerrero F.D."/>
            <person name="Moolhuijzen P."/>
            <person name="Goolsby J.A."/>
            <person name="Tidwell J."/>
            <person name="Bellgard S.E."/>
            <person name="Bellgard M.I."/>
        </authorList>
    </citation>
    <scope>NUCLEOTIDE SEQUENCE</scope>
    <source>
        <tissue evidence="1">Shoot tissue taken approximately 20 cm above the soil surface</tissue>
    </source>
</reference>
<organism evidence="1">
    <name type="scientific">Arundo donax</name>
    <name type="common">Giant reed</name>
    <name type="synonym">Donax arundinaceus</name>
    <dbReference type="NCBI Taxonomy" id="35708"/>
    <lineage>
        <taxon>Eukaryota</taxon>
        <taxon>Viridiplantae</taxon>
        <taxon>Streptophyta</taxon>
        <taxon>Embryophyta</taxon>
        <taxon>Tracheophyta</taxon>
        <taxon>Spermatophyta</taxon>
        <taxon>Magnoliopsida</taxon>
        <taxon>Liliopsida</taxon>
        <taxon>Poales</taxon>
        <taxon>Poaceae</taxon>
        <taxon>PACMAD clade</taxon>
        <taxon>Arundinoideae</taxon>
        <taxon>Arundineae</taxon>
        <taxon>Arundo</taxon>
    </lineage>
</organism>
<dbReference type="EMBL" id="GBRH01250639">
    <property type="protein sequence ID" value="JAD47256.1"/>
    <property type="molecule type" value="Transcribed_RNA"/>
</dbReference>
<reference evidence="1" key="1">
    <citation type="submission" date="2014-09" db="EMBL/GenBank/DDBJ databases">
        <authorList>
            <person name="Magalhaes I.L.F."/>
            <person name="Oliveira U."/>
            <person name="Santos F.R."/>
            <person name="Vidigal T.H.D.A."/>
            <person name="Brescovit A.D."/>
            <person name="Santos A.J."/>
        </authorList>
    </citation>
    <scope>NUCLEOTIDE SEQUENCE</scope>
    <source>
        <tissue evidence="1">Shoot tissue taken approximately 20 cm above the soil surface</tissue>
    </source>
</reference>
<evidence type="ECO:0000313" key="1">
    <source>
        <dbReference type="EMBL" id="JAD47256.1"/>
    </source>
</evidence>
<accession>A0A0A9A838</accession>
<protein>
    <submittedName>
        <fullName evidence="1">Uncharacterized protein</fullName>
    </submittedName>
</protein>